<organism evidence="1 2">
    <name type="scientific">Rotaria sordida</name>
    <dbReference type="NCBI Taxonomy" id="392033"/>
    <lineage>
        <taxon>Eukaryota</taxon>
        <taxon>Metazoa</taxon>
        <taxon>Spiralia</taxon>
        <taxon>Gnathifera</taxon>
        <taxon>Rotifera</taxon>
        <taxon>Eurotatoria</taxon>
        <taxon>Bdelloidea</taxon>
        <taxon>Philodinida</taxon>
        <taxon>Philodinidae</taxon>
        <taxon>Rotaria</taxon>
    </lineage>
</organism>
<protein>
    <submittedName>
        <fullName evidence="1">Uncharacterized protein</fullName>
    </submittedName>
</protein>
<accession>A0A815BRX3</accession>
<evidence type="ECO:0000313" key="1">
    <source>
        <dbReference type="EMBL" id="CAF1277285.1"/>
    </source>
</evidence>
<name>A0A815BRX3_9BILA</name>
<reference evidence="1" key="1">
    <citation type="submission" date="2021-02" db="EMBL/GenBank/DDBJ databases">
        <authorList>
            <person name="Nowell W R."/>
        </authorList>
    </citation>
    <scope>NUCLEOTIDE SEQUENCE</scope>
</reference>
<comment type="caution">
    <text evidence="1">The sequence shown here is derived from an EMBL/GenBank/DDBJ whole genome shotgun (WGS) entry which is preliminary data.</text>
</comment>
<evidence type="ECO:0000313" key="2">
    <source>
        <dbReference type="Proteomes" id="UP000663889"/>
    </source>
</evidence>
<dbReference type="Proteomes" id="UP000663889">
    <property type="component" value="Unassembled WGS sequence"/>
</dbReference>
<dbReference type="EMBL" id="CAJNOU010001984">
    <property type="protein sequence ID" value="CAF1277285.1"/>
    <property type="molecule type" value="Genomic_DNA"/>
</dbReference>
<dbReference type="AlphaFoldDB" id="A0A815BRX3"/>
<sequence>MNDDTTLRPVPPIGEYTWKQKMTSAGTLAIIVNASISSELP</sequence>
<feature type="non-terminal residue" evidence="1">
    <location>
        <position position="1"/>
    </location>
</feature>
<gene>
    <name evidence="1" type="ORF">SEV965_LOCUS25068</name>
</gene>
<proteinExistence type="predicted"/>